<evidence type="ECO:0000313" key="2">
    <source>
        <dbReference type="EMBL" id="KAG9231560.1"/>
    </source>
</evidence>
<comment type="caution">
    <text evidence="2">The sequence shown here is derived from an EMBL/GenBank/DDBJ whole genome shotgun (WGS) entry which is preliminary data.</text>
</comment>
<dbReference type="Proteomes" id="UP000824998">
    <property type="component" value="Unassembled WGS sequence"/>
</dbReference>
<keyword evidence="1" id="KW-0472">Membrane</keyword>
<sequence>MYSGYLPPKAFTKKRKAKSRRGLEQTFMGIALLALVTAAPWLILFVLTSTVSSDSVSFACPSDHDLGWVFEPSVTYGNFTLAQAKLVDASFDMVFGRGLQAIIAYVSYRVTVASLIRVMETTLVPFELVSTLAFHSVSTYTIVSLFRGAFALEGWRPKMIMIWLFISSFFVIAFPTLADVMSTYKQSMDLFLVSPENSTMVPYPNPGELRFKAYHSLPDNLACAPSPSNRYQWGFGFIWILITWCTFSLWLLGTYSLWMDAQHNSDICRKGRTMNLYRATLDLSGAMKEALGEDTTAYSGKELKKALEKKPSIMYQSEINEETGTGHLKLTAVSNGKMKNLDWDVVYCSGGKKSETM</sequence>
<dbReference type="AlphaFoldDB" id="A0A9P7YED9"/>
<protein>
    <submittedName>
        <fullName evidence="2">Uncharacterized protein</fullName>
    </submittedName>
</protein>
<feature type="transmembrane region" description="Helical" evidence="1">
    <location>
        <begin position="231"/>
        <end position="252"/>
    </location>
</feature>
<gene>
    <name evidence="2" type="ORF">BJ875DRAFT_498223</name>
</gene>
<evidence type="ECO:0000313" key="3">
    <source>
        <dbReference type="Proteomes" id="UP000824998"/>
    </source>
</evidence>
<feature type="transmembrane region" description="Helical" evidence="1">
    <location>
        <begin position="160"/>
        <end position="178"/>
    </location>
</feature>
<proteinExistence type="predicted"/>
<organism evidence="2 3">
    <name type="scientific">Amylocarpus encephaloides</name>
    <dbReference type="NCBI Taxonomy" id="45428"/>
    <lineage>
        <taxon>Eukaryota</taxon>
        <taxon>Fungi</taxon>
        <taxon>Dikarya</taxon>
        <taxon>Ascomycota</taxon>
        <taxon>Pezizomycotina</taxon>
        <taxon>Leotiomycetes</taxon>
        <taxon>Helotiales</taxon>
        <taxon>Helotiales incertae sedis</taxon>
        <taxon>Amylocarpus</taxon>
    </lineage>
</organism>
<name>A0A9P7YED9_9HELO</name>
<evidence type="ECO:0000256" key="1">
    <source>
        <dbReference type="SAM" id="Phobius"/>
    </source>
</evidence>
<reference evidence="2" key="1">
    <citation type="journal article" date="2021" name="IMA Fungus">
        <title>Genomic characterization of three marine fungi, including Emericellopsis atlantica sp. nov. with signatures of a generalist lifestyle and marine biomass degradation.</title>
        <authorList>
            <person name="Hagestad O.C."/>
            <person name="Hou L."/>
            <person name="Andersen J.H."/>
            <person name="Hansen E.H."/>
            <person name="Altermark B."/>
            <person name="Li C."/>
            <person name="Kuhnert E."/>
            <person name="Cox R.J."/>
            <person name="Crous P.W."/>
            <person name="Spatafora J.W."/>
            <person name="Lail K."/>
            <person name="Amirebrahimi M."/>
            <person name="Lipzen A."/>
            <person name="Pangilinan J."/>
            <person name="Andreopoulos W."/>
            <person name="Hayes R.D."/>
            <person name="Ng V."/>
            <person name="Grigoriev I.V."/>
            <person name="Jackson S.A."/>
            <person name="Sutton T.D.S."/>
            <person name="Dobson A.D.W."/>
            <person name="Rama T."/>
        </authorList>
    </citation>
    <scope>NUCLEOTIDE SEQUENCE</scope>
    <source>
        <strain evidence="2">TRa018bII</strain>
    </source>
</reference>
<keyword evidence="3" id="KW-1185">Reference proteome</keyword>
<accession>A0A9P7YED9</accession>
<keyword evidence="1" id="KW-0812">Transmembrane</keyword>
<dbReference type="OrthoDB" id="3520057at2759"/>
<keyword evidence="1" id="KW-1133">Transmembrane helix</keyword>
<dbReference type="EMBL" id="MU251594">
    <property type="protein sequence ID" value="KAG9231560.1"/>
    <property type="molecule type" value="Genomic_DNA"/>
</dbReference>
<feature type="transmembrane region" description="Helical" evidence="1">
    <location>
        <begin position="128"/>
        <end position="148"/>
    </location>
</feature>